<feature type="chain" id="PRO_5047500073" evidence="2">
    <location>
        <begin position="25"/>
        <end position="204"/>
    </location>
</feature>
<gene>
    <name evidence="3" type="ORF">ACFOWX_13030</name>
</gene>
<dbReference type="Gene3D" id="2.40.260.10">
    <property type="entry name" value="Sortase"/>
    <property type="match status" value="1"/>
</dbReference>
<protein>
    <submittedName>
        <fullName evidence="3">Sortase</fullName>
        <ecNumber evidence="3">3.4.22.70</ecNumber>
    </submittedName>
</protein>
<name>A0ABV8RM38_9SPHN</name>
<dbReference type="EC" id="3.4.22.70" evidence="3"/>
<dbReference type="Proteomes" id="UP001595887">
    <property type="component" value="Unassembled WGS sequence"/>
</dbReference>
<dbReference type="NCBIfam" id="TIGR01076">
    <property type="entry name" value="sortase_fam"/>
    <property type="match status" value="1"/>
</dbReference>
<dbReference type="EMBL" id="JBHSDH010000013">
    <property type="protein sequence ID" value="MFC4293341.1"/>
    <property type="molecule type" value="Genomic_DNA"/>
</dbReference>
<evidence type="ECO:0000313" key="4">
    <source>
        <dbReference type="Proteomes" id="UP001595887"/>
    </source>
</evidence>
<dbReference type="RefSeq" id="WP_381424802.1">
    <property type="nucleotide sequence ID" value="NZ_JBHSDH010000013.1"/>
</dbReference>
<dbReference type="Pfam" id="PF04203">
    <property type="entry name" value="Sortase"/>
    <property type="match status" value="1"/>
</dbReference>
<keyword evidence="1 3" id="KW-0378">Hydrolase</keyword>
<proteinExistence type="predicted"/>
<dbReference type="InterPro" id="IPR041999">
    <property type="entry name" value="Sortase_D_1"/>
</dbReference>
<dbReference type="SUPFAM" id="SSF63817">
    <property type="entry name" value="Sortase"/>
    <property type="match status" value="1"/>
</dbReference>
<reference evidence="4" key="1">
    <citation type="journal article" date="2019" name="Int. J. Syst. Evol. Microbiol.">
        <title>The Global Catalogue of Microorganisms (GCM) 10K type strain sequencing project: providing services to taxonomists for standard genome sequencing and annotation.</title>
        <authorList>
            <consortium name="The Broad Institute Genomics Platform"/>
            <consortium name="The Broad Institute Genome Sequencing Center for Infectious Disease"/>
            <person name="Wu L."/>
            <person name="Ma J."/>
        </authorList>
    </citation>
    <scope>NUCLEOTIDE SEQUENCE [LARGE SCALE GENOMIC DNA]</scope>
    <source>
        <strain evidence="4">CECT 8531</strain>
    </source>
</reference>
<dbReference type="InterPro" id="IPR023365">
    <property type="entry name" value="Sortase_dom-sf"/>
</dbReference>
<evidence type="ECO:0000256" key="1">
    <source>
        <dbReference type="ARBA" id="ARBA00022801"/>
    </source>
</evidence>
<feature type="signal peptide" evidence="2">
    <location>
        <begin position="1"/>
        <end position="24"/>
    </location>
</feature>
<evidence type="ECO:0000313" key="3">
    <source>
        <dbReference type="EMBL" id="MFC4293341.1"/>
    </source>
</evidence>
<dbReference type="GO" id="GO:0016787">
    <property type="term" value="F:hydrolase activity"/>
    <property type="evidence" value="ECO:0007669"/>
    <property type="project" value="UniProtKB-KW"/>
</dbReference>
<keyword evidence="4" id="KW-1185">Reference proteome</keyword>
<dbReference type="InterPro" id="IPR005754">
    <property type="entry name" value="Sortase"/>
</dbReference>
<comment type="caution">
    <text evidence="3">The sequence shown here is derived from an EMBL/GenBank/DDBJ whole genome shotgun (WGS) entry which is preliminary data.</text>
</comment>
<sequence>MKNSTRKITLAVSIALCTSGLAVAASGAAVPIKAKVAQVLLENAYAETVKSGELQSPWMGADIAPIGKITMPRLGVSEIILNAGSVEAMRAGPTLVPGSADIGAPGTSVIAAHRDTHFAFLKDVQVGDIFQVAGRDGVMMPYRVTSMKVVHADRFTVETGMTQNELALSTCYPFGSVRGGKQRYVVRAVLDASQMADIGPAVIG</sequence>
<dbReference type="CDD" id="cd05828">
    <property type="entry name" value="Sortase_D_1"/>
    <property type="match status" value="1"/>
</dbReference>
<keyword evidence="2" id="KW-0732">Signal</keyword>
<evidence type="ECO:0000256" key="2">
    <source>
        <dbReference type="SAM" id="SignalP"/>
    </source>
</evidence>
<accession>A0ABV8RM38</accession>
<organism evidence="3 4">
    <name type="scientific">Sphingorhabdus arenilitoris</name>
    <dbReference type="NCBI Taxonomy" id="1490041"/>
    <lineage>
        <taxon>Bacteria</taxon>
        <taxon>Pseudomonadati</taxon>
        <taxon>Pseudomonadota</taxon>
        <taxon>Alphaproteobacteria</taxon>
        <taxon>Sphingomonadales</taxon>
        <taxon>Sphingomonadaceae</taxon>
        <taxon>Sphingorhabdus</taxon>
    </lineage>
</organism>